<dbReference type="EMBL" id="JAUJYO010000017">
    <property type="protein sequence ID" value="KAK1291316.1"/>
    <property type="molecule type" value="Genomic_DNA"/>
</dbReference>
<name>A0AAV9CS00_ACOCL</name>
<dbReference type="NCBIfam" id="TIGR01640">
    <property type="entry name" value="F_box_assoc_1"/>
    <property type="match status" value="1"/>
</dbReference>
<protein>
    <submittedName>
        <fullName evidence="2">F-box protein</fullName>
    </submittedName>
</protein>
<evidence type="ECO:0000313" key="3">
    <source>
        <dbReference type="Proteomes" id="UP001180020"/>
    </source>
</evidence>
<dbReference type="Gene3D" id="1.20.1280.50">
    <property type="match status" value="1"/>
</dbReference>
<dbReference type="Pfam" id="PF08268">
    <property type="entry name" value="FBA_3"/>
    <property type="match status" value="1"/>
</dbReference>
<dbReference type="SMART" id="SM00256">
    <property type="entry name" value="FBOX"/>
    <property type="match status" value="1"/>
</dbReference>
<organism evidence="2 3">
    <name type="scientific">Acorus calamus</name>
    <name type="common">Sweet flag</name>
    <dbReference type="NCBI Taxonomy" id="4465"/>
    <lineage>
        <taxon>Eukaryota</taxon>
        <taxon>Viridiplantae</taxon>
        <taxon>Streptophyta</taxon>
        <taxon>Embryophyta</taxon>
        <taxon>Tracheophyta</taxon>
        <taxon>Spermatophyta</taxon>
        <taxon>Magnoliopsida</taxon>
        <taxon>Liliopsida</taxon>
        <taxon>Acoraceae</taxon>
        <taxon>Acorus</taxon>
    </lineage>
</organism>
<evidence type="ECO:0000259" key="1">
    <source>
        <dbReference type="SMART" id="SM00256"/>
    </source>
</evidence>
<evidence type="ECO:0000313" key="2">
    <source>
        <dbReference type="EMBL" id="KAK1291316.1"/>
    </source>
</evidence>
<reference evidence="2" key="2">
    <citation type="submission" date="2023-06" db="EMBL/GenBank/DDBJ databases">
        <authorList>
            <person name="Ma L."/>
            <person name="Liu K.-W."/>
            <person name="Li Z."/>
            <person name="Hsiao Y.-Y."/>
            <person name="Qi Y."/>
            <person name="Fu T."/>
            <person name="Tang G."/>
            <person name="Zhang D."/>
            <person name="Sun W.-H."/>
            <person name="Liu D.-K."/>
            <person name="Li Y."/>
            <person name="Chen G.-Z."/>
            <person name="Liu X.-D."/>
            <person name="Liao X.-Y."/>
            <person name="Jiang Y.-T."/>
            <person name="Yu X."/>
            <person name="Hao Y."/>
            <person name="Huang J."/>
            <person name="Zhao X.-W."/>
            <person name="Ke S."/>
            <person name="Chen Y.-Y."/>
            <person name="Wu W.-L."/>
            <person name="Hsu J.-L."/>
            <person name="Lin Y.-F."/>
            <person name="Huang M.-D."/>
            <person name="Li C.-Y."/>
            <person name="Huang L."/>
            <person name="Wang Z.-W."/>
            <person name="Zhao X."/>
            <person name="Zhong W.-Y."/>
            <person name="Peng D.-H."/>
            <person name="Ahmad S."/>
            <person name="Lan S."/>
            <person name="Zhang J.-S."/>
            <person name="Tsai W.-C."/>
            <person name="Van De Peer Y."/>
            <person name="Liu Z.-J."/>
        </authorList>
    </citation>
    <scope>NUCLEOTIDE SEQUENCE</scope>
    <source>
        <strain evidence="2">CP</strain>
        <tissue evidence="2">Leaves</tissue>
    </source>
</reference>
<dbReference type="SUPFAM" id="SSF81383">
    <property type="entry name" value="F-box domain"/>
    <property type="match status" value="1"/>
</dbReference>
<dbReference type="PANTHER" id="PTHR31111:SF136">
    <property type="entry name" value="F-BOX ASSOCIATED DOMAIN-CONTAINING PROTEIN"/>
    <property type="match status" value="1"/>
</dbReference>
<sequence>MLHRGLKLGFTFEFHFMRQQLGYVLCDFRVSFGFRSEVDMDLLEEILLEILSKLPVKSLLRFKSVSKSWHSLISDPRLAELNLLHHRSRPREALDVAMYAYIIDAQAWRLRSYKLVGDEITRVGPDPFDTGEIQDDTQIMFCDEQILDGTRIMYCEGLLCFVRFHRFHVCNPTTGEMESLPGIVSDTFYPEDFGFGYDPMRKEYKVVRRRPCNRDGRRVFRFQVFTLGGGGGWRYLVQTIDLVRSVTSVCLDGVIHWISRSKLVTFNVGDECLGEIAVPGVFGKVSPCAGWQTVLGSHQP</sequence>
<comment type="caution">
    <text evidence="2">The sequence shown here is derived from an EMBL/GenBank/DDBJ whole genome shotgun (WGS) entry which is preliminary data.</text>
</comment>
<keyword evidence="3" id="KW-1185">Reference proteome</keyword>
<dbReference type="Pfam" id="PF00646">
    <property type="entry name" value="F-box"/>
    <property type="match status" value="1"/>
</dbReference>
<dbReference type="InterPro" id="IPR017451">
    <property type="entry name" value="F-box-assoc_interact_dom"/>
</dbReference>
<dbReference type="AlphaFoldDB" id="A0AAV9CS00"/>
<dbReference type="PANTHER" id="PTHR31111">
    <property type="entry name" value="BNAA05G37150D PROTEIN-RELATED"/>
    <property type="match status" value="1"/>
</dbReference>
<feature type="domain" description="F-box" evidence="1">
    <location>
        <begin position="42"/>
        <end position="81"/>
    </location>
</feature>
<proteinExistence type="predicted"/>
<dbReference type="InterPro" id="IPR036047">
    <property type="entry name" value="F-box-like_dom_sf"/>
</dbReference>
<reference evidence="2" key="1">
    <citation type="journal article" date="2023" name="Nat. Commun.">
        <title>Diploid and tetraploid genomes of Acorus and the evolution of monocots.</title>
        <authorList>
            <person name="Ma L."/>
            <person name="Liu K.W."/>
            <person name="Li Z."/>
            <person name="Hsiao Y.Y."/>
            <person name="Qi Y."/>
            <person name="Fu T."/>
            <person name="Tang G.D."/>
            <person name="Zhang D."/>
            <person name="Sun W.H."/>
            <person name="Liu D.K."/>
            <person name="Li Y."/>
            <person name="Chen G.Z."/>
            <person name="Liu X.D."/>
            <person name="Liao X.Y."/>
            <person name="Jiang Y.T."/>
            <person name="Yu X."/>
            <person name="Hao Y."/>
            <person name="Huang J."/>
            <person name="Zhao X.W."/>
            <person name="Ke S."/>
            <person name="Chen Y.Y."/>
            <person name="Wu W.L."/>
            <person name="Hsu J.L."/>
            <person name="Lin Y.F."/>
            <person name="Huang M.D."/>
            <person name="Li C.Y."/>
            <person name="Huang L."/>
            <person name="Wang Z.W."/>
            <person name="Zhao X."/>
            <person name="Zhong W.Y."/>
            <person name="Peng D.H."/>
            <person name="Ahmad S."/>
            <person name="Lan S."/>
            <person name="Zhang J.S."/>
            <person name="Tsai W.C."/>
            <person name="Van de Peer Y."/>
            <person name="Liu Z.J."/>
        </authorList>
    </citation>
    <scope>NUCLEOTIDE SEQUENCE</scope>
    <source>
        <strain evidence="2">CP</strain>
    </source>
</reference>
<gene>
    <name evidence="2" type="ORF">QJS10_CPB17g00498</name>
</gene>
<accession>A0AAV9CS00</accession>
<dbReference type="Proteomes" id="UP001180020">
    <property type="component" value="Unassembled WGS sequence"/>
</dbReference>
<dbReference type="InterPro" id="IPR013187">
    <property type="entry name" value="F-box-assoc_dom_typ3"/>
</dbReference>
<dbReference type="InterPro" id="IPR001810">
    <property type="entry name" value="F-box_dom"/>
</dbReference>